<proteinExistence type="predicted"/>
<protein>
    <submittedName>
        <fullName evidence="1">Uncharacterized protein</fullName>
    </submittedName>
</protein>
<reference evidence="1 2" key="1">
    <citation type="journal article" date="2016" name="Nat. Commun.">
        <title>Ectomycorrhizal ecology is imprinted in the genome of the dominant symbiotic fungus Cenococcum geophilum.</title>
        <authorList>
            <consortium name="DOE Joint Genome Institute"/>
            <person name="Peter M."/>
            <person name="Kohler A."/>
            <person name="Ohm R.A."/>
            <person name="Kuo A."/>
            <person name="Krutzmann J."/>
            <person name="Morin E."/>
            <person name="Arend M."/>
            <person name="Barry K.W."/>
            <person name="Binder M."/>
            <person name="Choi C."/>
            <person name="Clum A."/>
            <person name="Copeland A."/>
            <person name="Grisel N."/>
            <person name="Haridas S."/>
            <person name="Kipfer T."/>
            <person name="LaButti K."/>
            <person name="Lindquist E."/>
            <person name="Lipzen A."/>
            <person name="Maire R."/>
            <person name="Meier B."/>
            <person name="Mihaltcheva S."/>
            <person name="Molinier V."/>
            <person name="Murat C."/>
            <person name="Poggeler S."/>
            <person name="Quandt C.A."/>
            <person name="Sperisen C."/>
            <person name="Tritt A."/>
            <person name="Tisserant E."/>
            <person name="Crous P.W."/>
            <person name="Henrissat B."/>
            <person name="Nehls U."/>
            <person name="Egli S."/>
            <person name="Spatafora J.W."/>
            <person name="Grigoriev I.V."/>
            <person name="Martin F.M."/>
        </authorList>
    </citation>
    <scope>NUCLEOTIDE SEQUENCE [LARGE SCALE GENOMIC DNA]</scope>
    <source>
        <strain evidence="1 2">CBS 459.81</strain>
    </source>
</reference>
<accession>A0A8E2JHH2</accession>
<dbReference type="EMBL" id="KV744886">
    <property type="protein sequence ID" value="OCK82502.1"/>
    <property type="molecule type" value="Genomic_DNA"/>
</dbReference>
<evidence type="ECO:0000313" key="2">
    <source>
        <dbReference type="Proteomes" id="UP000250266"/>
    </source>
</evidence>
<name>A0A8E2JHH2_9PEZI</name>
<dbReference type="AlphaFoldDB" id="A0A8E2JHH2"/>
<dbReference type="Proteomes" id="UP000250266">
    <property type="component" value="Unassembled WGS sequence"/>
</dbReference>
<keyword evidence="2" id="KW-1185">Reference proteome</keyword>
<gene>
    <name evidence="1" type="ORF">K432DRAFT_380389</name>
</gene>
<sequence length="60" mass="7173">MIFGYKFWYKLERVTPEAADMYGGKAEMDRKEQEFVAHQAATKKNQNAGWFYRTFISWLS</sequence>
<organism evidence="1 2">
    <name type="scientific">Lepidopterella palustris CBS 459.81</name>
    <dbReference type="NCBI Taxonomy" id="1314670"/>
    <lineage>
        <taxon>Eukaryota</taxon>
        <taxon>Fungi</taxon>
        <taxon>Dikarya</taxon>
        <taxon>Ascomycota</taxon>
        <taxon>Pezizomycotina</taxon>
        <taxon>Dothideomycetes</taxon>
        <taxon>Pleosporomycetidae</taxon>
        <taxon>Mytilinidiales</taxon>
        <taxon>Argynnaceae</taxon>
        <taxon>Lepidopterella</taxon>
    </lineage>
</organism>
<evidence type="ECO:0000313" key="1">
    <source>
        <dbReference type="EMBL" id="OCK82502.1"/>
    </source>
</evidence>